<accession>A0A0B7GZP6</accession>
<dbReference type="GeneID" id="57753912"/>
<name>A0A0B7GZP6_TREPH</name>
<dbReference type="AlphaFoldDB" id="A0A0B7GZP6"/>
<protein>
    <submittedName>
        <fullName evidence="2">Uncharacterized protein</fullName>
    </submittedName>
</protein>
<evidence type="ECO:0000313" key="2">
    <source>
        <dbReference type="EMBL" id="CEM62455.1"/>
    </source>
</evidence>
<evidence type="ECO:0000313" key="3">
    <source>
        <dbReference type="Proteomes" id="UP000042527"/>
    </source>
</evidence>
<reference evidence="3" key="1">
    <citation type="submission" date="2015-01" db="EMBL/GenBank/DDBJ databases">
        <authorList>
            <person name="Manzoor Shahid"/>
            <person name="Zubair Saima"/>
        </authorList>
    </citation>
    <scope>NUCLEOTIDE SEQUENCE [LARGE SCALE GENOMIC DNA]</scope>
    <source>
        <strain evidence="3">V1</strain>
    </source>
</reference>
<keyword evidence="1" id="KW-0812">Transmembrane</keyword>
<feature type="transmembrane region" description="Helical" evidence="1">
    <location>
        <begin position="85"/>
        <end position="114"/>
    </location>
</feature>
<gene>
    <name evidence="2" type="ORF">TPHV1_350011</name>
</gene>
<keyword evidence="1" id="KW-0472">Membrane</keyword>
<dbReference type="EMBL" id="CDNC01000029">
    <property type="protein sequence ID" value="CEM62455.1"/>
    <property type="molecule type" value="Genomic_DNA"/>
</dbReference>
<proteinExistence type="predicted"/>
<keyword evidence="3" id="KW-1185">Reference proteome</keyword>
<keyword evidence="1" id="KW-1133">Transmembrane helix</keyword>
<evidence type="ECO:0000256" key="1">
    <source>
        <dbReference type="SAM" id="Phobius"/>
    </source>
</evidence>
<dbReference type="RefSeq" id="WP_044634822.1">
    <property type="nucleotide sequence ID" value="NZ_CDNC01000029.1"/>
</dbReference>
<dbReference type="Proteomes" id="UP000042527">
    <property type="component" value="Unassembled WGS sequence"/>
</dbReference>
<feature type="transmembrane region" description="Helical" evidence="1">
    <location>
        <begin position="45"/>
        <end position="65"/>
    </location>
</feature>
<sequence length="144" mass="14912">MSEIIVRTKNDFERVKKELPDKIIFEGEMAKGIKKALKAKKIRKGVAIGGGVLGIGGLIAGVILAPVTGGLSLVGAAPASLTAAIAFGGTTIVLTTAEVAIIAGVVAFAIGIAASVIKDVLKNYEECEVKNGRVVLRRKQTTEK</sequence>
<organism evidence="2 3">
    <name type="scientific">Treponema phagedenis</name>
    <dbReference type="NCBI Taxonomy" id="162"/>
    <lineage>
        <taxon>Bacteria</taxon>
        <taxon>Pseudomonadati</taxon>
        <taxon>Spirochaetota</taxon>
        <taxon>Spirochaetia</taxon>
        <taxon>Spirochaetales</taxon>
        <taxon>Treponemataceae</taxon>
        <taxon>Treponema</taxon>
    </lineage>
</organism>